<dbReference type="InterPro" id="IPR036899">
    <property type="entry name" value="Ribosomal_uL13_sf"/>
</dbReference>
<geneLocation type="chloroplast" evidence="5"/>
<organism evidence="5">
    <name type="scientific">Asterionellopsis glacialis</name>
    <dbReference type="NCBI Taxonomy" id="33640"/>
    <lineage>
        <taxon>Eukaryota</taxon>
        <taxon>Sar</taxon>
        <taxon>Stramenopiles</taxon>
        <taxon>Ochrophyta</taxon>
        <taxon>Bacillariophyta</taxon>
        <taxon>Fragilariophyceae</taxon>
        <taxon>Fragilariophycidae</taxon>
        <taxon>Fragilariales</taxon>
        <taxon>Fragilariaceae</taxon>
        <taxon>Asterionellopsis</taxon>
    </lineage>
</organism>
<dbReference type="InterPro" id="IPR005822">
    <property type="entry name" value="Ribosomal_uL13"/>
</dbReference>
<keyword evidence="5" id="KW-0150">Chloroplast</keyword>
<dbReference type="InterPro" id="IPR005823">
    <property type="entry name" value="Ribosomal_uL13_bac-type"/>
</dbReference>
<evidence type="ECO:0000256" key="2">
    <source>
        <dbReference type="ARBA" id="ARBA00022980"/>
    </source>
</evidence>
<dbReference type="Gene3D" id="3.90.1180.10">
    <property type="entry name" value="Ribosomal protein L13"/>
    <property type="match status" value="1"/>
</dbReference>
<dbReference type="EMBL" id="KC509520">
    <property type="protein sequence ID" value="AGH28362.1"/>
    <property type="molecule type" value="Genomic_DNA"/>
</dbReference>
<dbReference type="GO" id="GO:0003729">
    <property type="term" value="F:mRNA binding"/>
    <property type="evidence" value="ECO:0007669"/>
    <property type="project" value="TreeGrafter"/>
</dbReference>
<dbReference type="GO" id="GO:0006412">
    <property type="term" value="P:translation"/>
    <property type="evidence" value="ECO:0007669"/>
    <property type="project" value="UniProtKB-UniRule"/>
</dbReference>
<dbReference type="GO" id="GO:0003735">
    <property type="term" value="F:structural constituent of ribosome"/>
    <property type="evidence" value="ECO:0007669"/>
    <property type="project" value="InterPro"/>
</dbReference>
<sequence>MNSLNKTFLPSEKYENRNWFLIDCKDQKLGRLATLIVTLLRGKIKPHYYPSIDVGDYVILINADSIILNENSTQYTVYNPGRPGSSLKKLVSALPKLTIERAIKGMLSESEKQKFIKRLNIYQNQEHPHKAQNLIQLDLSNLNFDIESNLKPN</sequence>
<comment type="subunit">
    <text evidence="4">Part of the 50S ribosomal subunit.</text>
</comment>
<dbReference type="AlphaFoldDB" id="A0A023HC27"/>
<dbReference type="GO" id="GO:0005762">
    <property type="term" value="C:mitochondrial large ribosomal subunit"/>
    <property type="evidence" value="ECO:0007669"/>
    <property type="project" value="TreeGrafter"/>
</dbReference>
<dbReference type="PIRSF" id="PIRSF002181">
    <property type="entry name" value="Ribosomal_L13"/>
    <property type="match status" value="1"/>
</dbReference>
<evidence type="ECO:0000256" key="3">
    <source>
        <dbReference type="ARBA" id="ARBA00023274"/>
    </source>
</evidence>
<comment type="subcellular location">
    <subcellularLocation>
        <location evidence="4">Plastid</location>
        <location evidence="4">Chloroplast</location>
    </subcellularLocation>
</comment>
<dbReference type="PANTHER" id="PTHR11545">
    <property type="entry name" value="RIBOSOMAL PROTEIN L13"/>
    <property type="match status" value="1"/>
</dbReference>
<dbReference type="NCBIfam" id="TIGR01066">
    <property type="entry name" value="rplM_bact"/>
    <property type="match status" value="1"/>
</dbReference>
<dbReference type="CDD" id="cd00392">
    <property type="entry name" value="Ribosomal_L13"/>
    <property type="match status" value="1"/>
</dbReference>
<evidence type="ECO:0000256" key="4">
    <source>
        <dbReference type="HAMAP-Rule" id="MF_01366"/>
    </source>
</evidence>
<evidence type="ECO:0000256" key="1">
    <source>
        <dbReference type="ARBA" id="ARBA00006227"/>
    </source>
</evidence>
<name>A0A023HC27_9STRA</name>
<dbReference type="GeneID" id="19739716"/>
<dbReference type="RefSeq" id="YP_009028815.1">
    <property type="nucleotide sequence ID" value="NC_024080.1"/>
</dbReference>
<reference evidence="5" key="1">
    <citation type="journal article" date="2014" name="Genome Biol. Evol.">
        <title>Serial gene losses and foreign DNA underlie size and sequence variation in the plastid genomes of diatoms.</title>
        <authorList>
            <person name="Ruck E.C."/>
            <person name="Nakov T."/>
            <person name="Jansen R.K."/>
            <person name="Theriot E.C."/>
            <person name="Alverson A.J."/>
        </authorList>
    </citation>
    <scope>NUCLEOTIDE SEQUENCE</scope>
    <source>
        <strain evidence="5">Ccmp1717</strain>
    </source>
</reference>
<dbReference type="Pfam" id="PF00572">
    <property type="entry name" value="Ribosomal_L13"/>
    <property type="match status" value="1"/>
</dbReference>
<gene>
    <name evidence="4 5" type="primary">rpl13</name>
</gene>
<dbReference type="SUPFAM" id="SSF52161">
    <property type="entry name" value="Ribosomal protein L13"/>
    <property type="match status" value="1"/>
</dbReference>
<dbReference type="HAMAP" id="MF_01366">
    <property type="entry name" value="Ribosomal_uL13"/>
    <property type="match status" value="1"/>
</dbReference>
<proteinExistence type="inferred from homology"/>
<dbReference type="GO" id="GO:0017148">
    <property type="term" value="P:negative regulation of translation"/>
    <property type="evidence" value="ECO:0007669"/>
    <property type="project" value="TreeGrafter"/>
</dbReference>
<comment type="similarity">
    <text evidence="1 4">Belongs to the universal ribosomal protein uL13 family.</text>
</comment>
<dbReference type="PANTHER" id="PTHR11545:SF41">
    <property type="entry name" value="50S RIBOSOMAL PROTEIN L13, CHLOROPLASTIC"/>
    <property type="match status" value="1"/>
</dbReference>
<keyword evidence="5" id="KW-0934">Plastid</keyword>
<protein>
    <recommendedName>
        <fullName evidence="4">Large ribosomal subunit protein uL13c</fullName>
    </recommendedName>
</protein>
<evidence type="ECO:0000313" key="5">
    <source>
        <dbReference type="EMBL" id="AGH28362.1"/>
    </source>
</evidence>
<keyword evidence="2 4" id="KW-0689">Ribosomal protein</keyword>
<accession>A0A023HC27</accession>
<dbReference type="GO" id="GO:0009507">
    <property type="term" value="C:chloroplast"/>
    <property type="evidence" value="ECO:0007669"/>
    <property type="project" value="UniProtKB-SubCell"/>
</dbReference>
<keyword evidence="3 4" id="KW-0687">Ribonucleoprotein</keyword>